<dbReference type="OrthoDB" id="3800294at2759"/>
<accession>A0A9P4PEP4</accession>
<keyword evidence="4" id="KW-1185">Reference proteome</keyword>
<sequence>MAFFKQFLPTFDEPPDPRGPPPRNQPNIQLASNSDRGPRVTLSQLRLALYDPGDNPFSPGAQDPAASLFRAPEFDISPNASTVEEILHATKDFLDGEILAEQERMRAKPEFLFEKVIPHAKGNDLPQFSTAEELRNANNGSDLTIPVRDLGMTVDKDMMERIRAGQGPRPFKAEDLVERLRLEPKKIPGTDNAPYTDETYNELLAVLRAWNARVGTYPDLDVERQDLLDTFESRCQLIDGVEKGYQNERLLEEQCLRMREALHAYRPELENFEDQNVFSQLIVMIANQGIAIPDLDDNIRDRAIETLFREFRSRIYLGEEHSARRDRINSESERAKLQEDDTEVLDLAEERKQLDKESCNEASEKVRTAIKIARKRLCDKVLEELQPLTEQQAGQRWTAYSLAKASTSVLAQSCIESKNAMDEVLQTRVLDIDNALKSAIDHLRKMNRLSSHNNSLVMKLAGLDVPKAERKATMERRRNDRRTPYIMMEVANQSSQLPGMSQCVLMQMDDMDGSLHCVLDAVRANFNAHDTLLARVDEDDPYFMAETSYVVKKHQATVNGGRGQVVEAESAMGDVETAPGER</sequence>
<keyword evidence="1" id="KW-0175">Coiled coil</keyword>
<evidence type="ECO:0000313" key="3">
    <source>
        <dbReference type="EMBL" id="KAF2442635.1"/>
    </source>
</evidence>
<proteinExistence type="predicted"/>
<name>A0A9P4PEP4_9PLEO</name>
<evidence type="ECO:0000256" key="1">
    <source>
        <dbReference type="SAM" id="Coils"/>
    </source>
</evidence>
<feature type="coiled-coil region" evidence="1">
    <location>
        <begin position="337"/>
        <end position="365"/>
    </location>
</feature>
<comment type="caution">
    <text evidence="3">The sequence shown here is derived from an EMBL/GenBank/DDBJ whole genome shotgun (WGS) entry which is preliminary data.</text>
</comment>
<evidence type="ECO:0000313" key="4">
    <source>
        <dbReference type="Proteomes" id="UP000799764"/>
    </source>
</evidence>
<dbReference type="EMBL" id="MU001503">
    <property type="protein sequence ID" value="KAF2442635.1"/>
    <property type="molecule type" value="Genomic_DNA"/>
</dbReference>
<dbReference type="Proteomes" id="UP000799764">
    <property type="component" value="Unassembled WGS sequence"/>
</dbReference>
<gene>
    <name evidence="3" type="ORF">P171DRAFT_486625</name>
</gene>
<evidence type="ECO:0000256" key="2">
    <source>
        <dbReference type="SAM" id="MobiDB-lite"/>
    </source>
</evidence>
<feature type="region of interest" description="Disordered" evidence="2">
    <location>
        <begin position="1"/>
        <end position="37"/>
    </location>
</feature>
<organism evidence="3 4">
    <name type="scientific">Karstenula rhodostoma CBS 690.94</name>
    <dbReference type="NCBI Taxonomy" id="1392251"/>
    <lineage>
        <taxon>Eukaryota</taxon>
        <taxon>Fungi</taxon>
        <taxon>Dikarya</taxon>
        <taxon>Ascomycota</taxon>
        <taxon>Pezizomycotina</taxon>
        <taxon>Dothideomycetes</taxon>
        <taxon>Pleosporomycetidae</taxon>
        <taxon>Pleosporales</taxon>
        <taxon>Massarineae</taxon>
        <taxon>Didymosphaeriaceae</taxon>
        <taxon>Karstenula</taxon>
    </lineage>
</organism>
<protein>
    <submittedName>
        <fullName evidence="3">Uncharacterized protein</fullName>
    </submittedName>
</protein>
<reference evidence="3" key="1">
    <citation type="journal article" date="2020" name="Stud. Mycol.">
        <title>101 Dothideomycetes genomes: a test case for predicting lifestyles and emergence of pathogens.</title>
        <authorList>
            <person name="Haridas S."/>
            <person name="Albert R."/>
            <person name="Binder M."/>
            <person name="Bloem J."/>
            <person name="Labutti K."/>
            <person name="Salamov A."/>
            <person name="Andreopoulos B."/>
            <person name="Baker S."/>
            <person name="Barry K."/>
            <person name="Bills G."/>
            <person name="Bluhm B."/>
            <person name="Cannon C."/>
            <person name="Castanera R."/>
            <person name="Culley D."/>
            <person name="Daum C."/>
            <person name="Ezra D."/>
            <person name="Gonzalez J."/>
            <person name="Henrissat B."/>
            <person name="Kuo A."/>
            <person name="Liang C."/>
            <person name="Lipzen A."/>
            <person name="Lutzoni F."/>
            <person name="Magnuson J."/>
            <person name="Mondo S."/>
            <person name="Nolan M."/>
            <person name="Ohm R."/>
            <person name="Pangilinan J."/>
            <person name="Park H.-J."/>
            <person name="Ramirez L."/>
            <person name="Alfaro M."/>
            <person name="Sun H."/>
            <person name="Tritt A."/>
            <person name="Yoshinaga Y."/>
            <person name="Zwiers L.-H."/>
            <person name="Turgeon B."/>
            <person name="Goodwin S."/>
            <person name="Spatafora J."/>
            <person name="Crous P."/>
            <person name="Grigoriev I."/>
        </authorList>
    </citation>
    <scope>NUCLEOTIDE SEQUENCE</scope>
    <source>
        <strain evidence="3">CBS 690.94</strain>
    </source>
</reference>
<dbReference type="AlphaFoldDB" id="A0A9P4PEP4"/>